<evidence type="ECO:0000313" key="2">
    <source>
        <dbReference type="Proteomes" id="UP001359485"/>
    </source>
</evidence>
<keyword evidence="2" id="KW-1185">Reference proteome</keyword>
<dbReference type="Proteomes" id="UP001359485">
    <property type="component" value="Unassembled WGS sequence"/>
</dbReference>
<accession>A0ABR1BFQ4</accession>
<proteinExistence type="predicted"/>
<name>A0ABR1BFQ4_POLSC</name>
<organism evidence="1 2">
    <name type="scientific">Polyplax serrata</name>
    <name type="common">Common mouse louse</name>
    <dbReference type="NCBI Taxonomy" id="468196"/>
    <lineage>
        <taxon>Eukaryota</taxon>
        <taxon>Metazoa</taxon>
        <taxon>Ecdysozoa</taxon>
        <taxon>Arthropoda</taxon>
        <taxon>Hexapoda</taxon>
        <taxon>Insecta</taxon>
        <taxon>Pterygota</taxon>
        <taxon>Neoptera</taxon>
        <taxon>Paraneoptera</taxon>
        <taxon>Psocodea</taxon>
        <taxon>Troctomorpha</taxon>
        <taxon>Phthiraptera</taxon>
        <taxon>Anoplura</taxon>
        <taxon>Polyplacidae</taxon>
        <taxon>Polyplax</taxon>
    </lineage>
</organism>
<dbReference type="EMBL" id="JAWJWF010000001">
    <property type="protein sequence ID" value="KAK6640568.1"/>
    <property type="molecule type" value="Genomic_DNA"/>
</dbReference>
<reference evidence="1 2" key="1">
    <citation type="submission" date="2023-09" db="EMBL/GenBank/DDBJ databases">
        <title>Genomes of two closely related lineages of the louse Polyplax serrata with different host specificities.</title>
        <authorList>
            <person name="Martinu J."/>
            <person name="Tarabai H."/>
            <person name="Stefka J."/>
            <person name="Hypsa V."/>
        </authorList>
    </citation>
    <scope>NUCLEOTIDE SEQUENCE [LARGE SCALE GENOMIC DNA]</scope>
    <source>
        <strain evidence="1">98ZLc_SE</strain>
    </source>
</reference>
<protein>
    <submittedName>
        <fullName evidence="1">Uncharacterized protein</fullName>
    </submittedName>
</protein>
<gene>
    <name evidence="1" type="ORF">RUM44_012264</name>
</gene>
<comment type="caution">
    <text evidence="1">The sequence shown here is derived from an EMBL/GenBank/DDBJ whole genome shotgun (WGS) entry which is preliminary data.</text>
</comment>
<sequence length="93" mass="10498">MCVLCGRAAQGHDKSDGGPLTPEYFQRIILGYYIWHYGLTPPPSSLSSLLQLPQKCLLLGLTFVMAQMEREVLVSLTHPSNTVRHQEDLMIRE</sequence>
<evidence type="ECO:0000313" key="1">
    <source>
        <dbReference type="EMBL" id="KAK6640568.1"/>
    </source>
</evidence>